<reference evidence="1 2" key="1">
    <citation type="submission" date="2015-12" db="EMBL/GenBank/DDBJ databases">
        <title>Draft genome sequence of Moniliophthora roreri, the causal agent of frosty pod rot of cacao.</title>
        <authorList>
            <person name="Aime M.C."/>
            <person name="Diaz-Valderrama J.R."/>
            <person name="Kijpornyongpan T."/>
            <person name="Phillips-Mora W."/>
        </authorList>
    </citation>
    <scope>NUCLEOTIDE SEQUENCE [LARGE SCALE GENOMIC DNA]</scope>
    <source>
        <strain evidence="1 2">MCA 2952</strain>
    </source>
</reference>
<dbReference type="SUPFAM" id="SSF53448">
    <property type="entry name" value="Nucleotide-diphospho-sugar transferases"/>
    <property type="match status" value="1"/>
</dbReference>
<name>A0A0W0GAG8_MONRR</name>
<gene>
    <name evidence="1" type="ORF">WG66_1902</name>
</gene>
<accession>A0A0W0GAG8</accession>
<sequence>MHHPKRGIDAFLELHRGEYKQLTDSSQYQVVIRKLTEIRIGFLVKDDGEQMPSGLEEALGYGINVAPTVDSAYAVGAAVTIRSAVETTPERITFYIVDCGLSSEEKDGLCKSVPARGDVTMVFLSLPEDGLAKELNTTIWAKLDLCHVLPVERVLYLDADLLIRSSLKPLWEMDLEGKTLGAALDVGHPVGHGDLHGKPYFNAGVMLLDLAKARLSLKSLKEVGRAMKDSLFKDQDTLNVHFTEWKEVSLVWNAQGLGTYANYPSDDRRILNLKEMAEPNIVHFTGPVHPPLPEALNPYVQPPTCKPWGYLEASGHPFRREWWQVLERTAWKGLRESSCWKEQRSKAIKHSVEEATKNFHSRIEKVRLDE</sequence>
<dbReference type="Gene3D" id="3.90.550.10">
    <property type="entry name" value="Spore Coat Polysaccharide Biosynthesis Protein SpsA, Chain A"/>
    <property type="match status" value="1"/>
</dbReference>
<evidence type="ECO:0000313" key="2">
    <source>
        <dbReference type="Proteomes" id="UP000054988"/>
    </source>
</evidence>
<dbReference type="Proteomes" id="UP000054988">
    <property type="component" value="Unassembled WGS sequence"/>
</dbReference>
<organism evidence="1 2">
    <name type="scientific">Moniliophthora roreri</name>
    <name type="common">Frosty pod rot fungus</name>
    <name type="synonym">Monilia roreri</name>
    <dbReference type="NCBI Taxonomy" id="221103"/>
    <lineage>
        <taxon>Eukaryota</taxon>
        <taxon>Fungi</taxon>
        <taxon>Dikarya</taxon>
        <taxon>Basidiomycota</taxon>
        <taxon>Agaricomycotina</taxon>
        <taxon>Agaricomycetes</taxon>
        <taxon>Agaricomycetidae</taxon>
        <taxon>Agaricales</taxon>
        <taxon>Marasmiineae</taxon>
        <taxon>Marasmiaceae</taxon>
        <taxon>Moniliophthora</taxon>
    </lineage>
</organism>
<comment type="caution">
    <text evidence="1">The sequence shown here is derived from an EMBL/GenBank/DDBJ whole genome shotgun (WGS) entry which is preliminary data.</text>
</comment>
<dbReference type="GO" id="GO:0016757">
    <property type="term" value="F:glycosyltransferase activity"/>
    <property type="evidence" value="ECO:0007669"/>
    <property type="project" value="InterPro"/>
</dbReference>
<dbReference type="InterPro" id="IPR029044">
    <property type="entry name" value="Nucleotide-diphossugar_trans"/>
</dbReference>
<proteinExistence type="predicted"/>
<dbReference type="InterPro" id="IPR002495">
    <property type="entry name" value="Glyco_trans_8"/>
</dbReference>
<protein>
    <recommendedName>
        <fullName evidence="3">Glycosyltransferase family 8 protein</fullName>
    </recommendedName>
</protein>
<dbReference type="EMBL" id="LATX01000668">
    <property type="protein sequence ID" value="KTB45555.1"/>
    <property type="molecule type" value="Genomic_DNA"/>
</dbReference>
<dbReference type="InterPro" id="IPR050587">
    <property type="entry name" value="GNT1/Glycosyltrans_8"/>
</dbReference>
<dbReference type="CDD" id="cd04194">
    <property type="entry name" value="GT8_A4GalT_like"/>
    <property type="match status" value="1"/>
</dbReference>
<dbReference type="Pfam" id="PF01501">
    <property type="entry name" value="Glyco_transf_8"/>
    <property type="match status" value="1"/>
</dbReference>
<dbReference type="AlphaFoldDB" id="A0A0W0GAG8"/>
<dbReference type="PANTHER" id="PTHR11183">
    <property type="entry name" value="GLYCOGENIN SUBFAMILY MEMBER"/>
    <property type="match status" value="1"/>
</dbReference>
<evidence type="ECO:0000313" key="1">
    <source>
        <dbReference type="EMBL" id="KTB45555.1"/>
    </source>
</evidence>
<evidence type="ECO:0008006" key="3">
    <source>
        <dbReference type="Google" id="ProtNLM"/>
    </source>
</evidence>
<dbReference type="eggNOG" id="ENOG502S6WK">
    <property type="taxonomic scope" value="Eukaryota"/>
</dbReference>